<dbReference type="STRING" id="8022.A0A060XPA5"/>
<organism evidence="6 7">
    <name type="scientific">Oncorhynchus mykiss</name>
    <name type="common">Rainbow trout</name>
    <name type="synonym">Salmo gairdneri</name>
    <dbReference type="NCBI Taxonomy" id="8022"/>
    <lineage>
        <taxon>Eukaryota</taxon>
        <taxon>Metazoa</taxon>
        <taxon>Chordata</taxon>
        <taxon>Craniata</taxon>
        <taxon>Vertebrata</taxon>
        <taxon>Euteleostomi</taxon>
        <taxon>Actinopterygii</taxon>
        <taxon>Neopterygii</taxon>
        <taxon>Teleostei</taxon>
        <taxon>Protacanthopterygii</taxon>
        <taxon>Salmoniformes</taxon>
        <taxon>Salmonidae</taxon>
        <taxon>Salmoninae</taxon>
        <taxon>Oncorhynchus</taxon>
    </lineage>
</organism>
<accession>A0A060XPA5</accession>
<dbReference type="PROSITE" id="PS50014">
    <property type="entry name" value="BROMODOMAIN_2"/>
    <property type="match status" value="1"/>
</dbReference>
<dbReference type="InterPro" id="IPR036427">
    <property type="entry name" value="Bromodomain-like_sf"/>
</dbReference>
<dbReference type="SUPFAM" id="SSF47370">
    <property type="entry name" value="Bromodomain"/>
    <property type="match status" value="1"/>
</dbReference>
<keyword evidence="3" id="KW-0539">Nucleus</keyword>
<evidence type="ECO:0000313" key="6">
    <source>
        <dbReference type="EMBL" id="CDQ81276.1"/>
    </source>
</evidence>
<protein>
    <recommendedName>
        <fullName evidence="5">Bromo domain-containing protein</fullName>
    </recommendedName>
</protein>
<evidence type="ECO:0000256" key="2">
    <source>
        <dbReference type="ARBA" id="ARBA00023117"/>
    </source>
</evidence>
<dbReference type="PaxDb" id="8022-A0A060XPA5"/>
<comment type="subcellular location">
    <subcellularLocation>
        <location evidence="1">Nucleus</location>
    </subcellularLocation>
</comment>
<dbReference type="PANTHER" id="PTHR45915:SF7">
    <property type="entry name" value="TRIPARTITE MOTIF-CONTAINING PROTEIN 66"/>
    <property type="match status" value="1"/>
</dbReference>
<dbReference type="InterPro" id="IPR001487">
    <property type="entry name" value="Bromodomain"/>
</dbReference>
<reference evidence="6" key="2">
    <citation type="submission" date="2014-03" db="EMBL/GenBank/DDBJ databases">
        <authorList>
            <person name="Genoscope - CEA"/>
        </authorList>
    </citation>
    <scope>NUCLEOTIDE SEQUENCE</scope>
</reference>
<dbReference type="Pfam" id="PF00439">
    <property type="entry name" value="Bromodomain"/>
    <property type="match status" value="1"/>
</dbReference>
<keyword evidence="2 4" id="KW-0103">Bromodomain</keyword>
<dbReference type="Proteomes" id="UP000193380">
    <property type="component" value="Unassembled WGS sequence"/>
</dbReference>
<sequence>MDLSVIRRKLDQRNTLHYFTAQQFVDDVLLMFRNCATFNYPDSEVANAGRNLEVFFLSKLREVFPSQAFPTLTQDRAKRNSLAWLNRKRRDYHRKKKRGHFLDF</sequence>
<feature type="domain" description="Bromo" evidence="5">
    <location>
        <begin position="1"/>
        <end position="46"/>
    </location>
</feature>
<dbReference type="AlphaFoldDB" id="A0A060XPA5"/>
<evidence type="ECO:0000256" key="1">
    <source>
        <dbReference type="ARBA" id="ARBA00004123"/>
    </source>
</evidence>
<evidence type="ECO:0000259" key="5">
    <source>
        <dbReference type="PROSITE" id="PS50014"/>
    </source>
</evidence>
<evidence type="ECO:0000313" key="7">
    <source>
        <dbReference type="Proteomes" id="UP000193380"/>
    </source>
</evidence>
<evidence type="ECO:0000256" key="3">
    <source>
        <dbReference type="ARBA" id="ARBA00023242"/>
    </source>
</evidence>
<dbReference type="PANTHER" id="PTHR45915">
    <property type="entry name" value="TRANSCRIPTION INTERMEDIARY FACTOR"/>
    <property type="match status" value="1"/>
</dbReference>
<proteinExistence type="predicted"/>
<reference evidence="6" key="1">
    <citation type="journal article" date="2014" name="Nat. Commun.">
        <title>The rainbow trout genome provides novel insights into evolution after whole-genome duplication in vertebrates.</title>
        <authorList>
            <person name="Berthelot C."/>
            <person name="Brunet F."/>
            <person name="Chalopin D."/>
            <person name="Juanchich A."/>
            <person name="Bernard M."/>
            <person name="Noel B."/>
            <person name="Bento P."/>
            <person name="Da Silva C."/>
            <person name="Labadie K."/>
            <person name="Alberti A."/>
            <person name="Aury J.M."/>
            <person name="Louis A."/>
            <person name="Dehais P."/>
            <person name="Bardou P."/>
            <person name="Montfort J."/>
            <person name="Klopp C."/>
            <person name="Cabau C."/>
            <person name="Gaspin C."/>
            <person name="Thorgaard G.H."/>
            <person name="Boussaha M."/>
            <person name="Quillet E."/>
            <person name="Guyomard R."/>
            <person name="Galiana D."/>
            <person name="Bobe J."/>
            <person name="Volff J.N."/>
            <person name="Genet C."/>
            <person name="Wincker P."/>
            <person name="Jaillon O."/>
            <person name="Roest Crollius H."/>
            <person name="Guiguen Y."/>
        </authorList>
    </citation>
    <scope>NUCLEOTIDE SEQUENCE [LARGE SCALE GENOMIC DNA]</scope>
</reference>
<evidence type="ECO:0000256" key="4">
    <source>
        <dbReference type="PROSITE-ProRule" id="PRU00035"/>
    </source>
</evidence>
<dbReference type="GO" id="GO:0005634">
    <property type="term" value="C:nucleus"/>
    <property type="evidence" value="ECO:0007669"/>
    <property type="project" value="UniProtKB-SubCell"/>
</dbReference>
<dbReference type="EMBL" id="FR905731">
    <property type="protein sequence ID" value="CDQ81276.1"/>
    <property type="molecule type" value="Genomic_DNA"/>
</dbReference>
<dbReference type="Gene3D" id="1.20.920.10">
    <property type="entry name" value="Bromodomain-like"/>
    <property type="match status" value="1"/>
</dbReference>
<dbReference type="GO" id="GO:0000785">
    <property type="term" value="C:chromatin"/>
    <property type="evidence" value="ECO:0007669"/>
    <property type="project" value="TreeGrafter"/>
</dbReference>
<gene>
    <name evidence="6" type="ORF">GSONMT00002833001</name>
</gene>
<name>A0A060XPA5_ONCMY</name>